<dbReference type="SUPFAM" id="SSF51161">
    <property type="entry name" value="Trimeric LpxA-like enzymes"/>
    <property type="match status" value="1"/>
</dbReference>
<keyword evidence="6 10" id="KW-0808">Transferase</keyword>
<dbReference type="Pfam" id="PF00132">
    <property type="entry name" value="Hexapep"/>
    <property type="match status" value="1"/>
</dbReference>
<evidence type="ECO:0000256" key="10">
    <source>
        <dbReference type="PIRNR" id="PIRNR000441"/>
    </source>
</evidence>
<evidence type="ECO:0000256" key="2">
    <source>
        <dbReference type="ARBA" id="ARBA00007274"/>
    </source>
</evidence>
<proteinExistence type="inferred from homology"/>
<dbReference type="NCBIfam" id="NF041874">
    <property type="entry name" value="EPS_EpsC"/>
    <property type="match status" value="1"/>
</dbReference>
<dbReference type="PIRSF" id="PIRSF000441">
    <property type="entry name" value="CysE"/>
    <property type="match status" value="1"/>
</dbReference>
<dbReference type="STRING" id="348151.IV55_GL000084"/>
<dbReference type="InterPro" id="IPR001451">
    <property type="entry name" value="Hexapep"/>
</dbReference>
<dbReference type="Gene3D" id="2.160.10.10">
    <property type="entry name" value="Hexapeptide repeat proteins"/>
    <property type="match status" value="1"/>
</dbReference>
<keyword evidence="7" id="KW-0198">Cysteine biosynthesis</keyword>
<dbReference type="InterPro" id="IPR042122">
    <property type="entry name" value="Ser_AcTrfase_N_sf"/>
</dbReference>
<comment type="catalytic activity">
    <reaction evidence="9 10">
        <text>L-serine + acetyl-CoA = O-acetyl-L-serine + CoA</text>
        <dbReference type="Rhea" id="RHEA:24560"/>
        <dbReference type="ChEBI" id="CHEBI:33384"/>
        <dbReference type="ChEBI" id="CHEBI:57287"/>
        <dbReference type="ChEBI" id="CHEBI:57288"/>
        <dbReference type="ChEBI" id="CHEBI:58340"/>
        <dbReference type="EC" id="2.3.1.30"/>
    </reaction>
</comment>
<organism evidence="12 13">
    <name type="scientific">Furfurilactobacillus siliginis</name>
    <dbReference type="NCBI Taxonomy" id="348151"/>
    <lineage>
        <taxon>Bacteria</taxon>
        <taxon>Bacillati</taxon>
        <taxon>Bacillota</taxon>
        <taxon>Bacilli</taxon>
        <taxon>Lactobacillales</taxon>
        <taxon>Lactobacillaceae</taxon>
        <taxon>Furfurilactobacillus</taxon>
    </lineage>
</organism>
<name>A0A0R2LF25_9LACO</name>
<reference evidence="12 13" key="1">
    <citation type="journal article" date="2015" name="Genome Announc.">
        <title>Expanding the biotechnology potential of lactobacilli through comparative genomics of 213 strains and associated genera.</title>
        <authorList>
            <person name="Sun Z."/>
            <person name="Harris H.M."/>
            <person name="McCann A."/>
            <person name="Guo C."/>
            <person name="Argimon S."/>
            <person name="Zhang W."/>
            <person name="Yang X."/>
            <person name="Jeffery I.B."/>
            <person name="Cooney J.C."/>
            <person name="Kagawa T.F."/>
            <person name="Liu W."/>
            <person name="Song Y."/>
            <person name="Salvetti E."/>
            <person name="Wrobel A."/>
            <person name="Rasinkangas P."/>
            <person name="Parkhill J."/>
            <person name="Rea M.C."/>
            <person name="O'Sullivan O."/>
            <person name="Ritari J."/>
            <person name="Douillard F.P."/>
            <person name="Paul Ross R."/>
            <person name="Yang R."/>
            <person name="Briner A.E."/>
            <person name="Felis G.E."/>
            <person name="de Vos W.M."/>
            <person name="Barrangou R."/>
            <person name="Klaenhammer T.R."/>
            <person name="Caufield P.W."/>
            <person name="Cui Y."/>
            <person name="Zhang H."/>
            <person name="O'Toole P.W."/>
        </authorList>
    </citation>
    <scope>NUCLEOTIDE SEQUENCE [LARGE SCALE GENOMIC DNA]</scope>
    <source>
        <strain evidence="12 13">DSM 22696</strain>
    </source>
</reference>
<evidence type="ECO:0000256" key="1">
    <source>
        <dbReference type="ARBA" id="ARBA00004876"/>
    </source>
</evidence>
<dbReference type="Proteomes" id="UP000051139">
    <property type="component" value="Unassembled WGS sequence"/>
</dbReference>
<dbReference type="PATRIC" id="fig|348151.3.peg.87"/>
<sequence length="189" mass="21039">MFATIDSIIKRDPAARSRWQVILTYPGYQAVWMHRITHWLWQRRHYMLADLLSHWTRHHTGVEIHPAAQIGQRLFIDHGMGVVIGATAIVGDDVIMLHGVTLGARHDHPGKRHPTIGNNVLLGANALILGAIIIHDYAKVGAGAVVLHDVLAGNTVAGNPAQVVRSWQRHHLITHLEQQTNKKEGSIHD</sequence>
<protein>
    <recommendedName>
        <fullName evidence="4 10">Serine acetyltransferase</fullName>
        <ecNumber evidence="3 10">2.3.1.30</ecNumber>
    </recommendedName>
</protein>
<keyword evidence="8 10" id="KW-0012">Acyltransferase</keyword>
<evidence type="ECO:0000313" key="12">
    <source>
        <dbReference type="EMBL" id="KRN97165.1"/>
    </source>
</evidence>
<evidence type="ECO:0000256" key="8">
    <source>
        <dbReference type="ARBA" id="ARBA00023315"/>
    </source>
</evidence>
<dbReference type="CDD" id="cd03354">
    <property type="entry name" value="LbH_SAT"/>
    <property type="match status" value="1"/>
</dbReference>
<dbReference type="EMBL" id="JQCB01000001">
    <property type="protein sequence ID" value="KRN97165.1"/>
    <property type="molecule type" value="Genomic_DNA"/>
</dbReference>
<dbReference type="InterPro" id="IPR053376">
    <property type="entry name" value="Serine_acetyltransferase"/>
</dbReference>
<dbReference type="InterPro" id="IPR005881">
    <property type="entry name" value="Ser_O-AcTrfase"/>
</dbReference>
<evidence type="ECO:0000256" key="4">
    <source>
        <dbReference type="ARBA" id="ARBA00018522"/>
    </source>
</evidence>
<dbReference type="OrthoDB" id="9801456at2"/>
<dbReference type="EMBL" id="BJUD01000064">
    <property type="protein sequence ID" value="GEK29516.1"/>
    <property type="molecule type" value="Genomic_DNA"/>
</dbReference>
<comment type="pathway">
    <text evidence="1">Amino-acid biosynthesis; L-cysteine biosynthesis; L-cysteine from L-serine: step 1/2.</text>
</comment>
<accession>A0A0R2LF25</accession>
<dbReference type="NCBIfam" id="TIGR01172">
    <property type="entry name" value="cysE"/>
    <property type="match status" value="1"/>
</dbReference>
<evidence type="ECO:0000313" key="11">
    <source>
        <dbReference type="EMBL" id="GEK29516.1"/>
    </source>
</evidence>
<dbReference type="InterPro" id="IPR011004">
    <property type="entry name" value="Trimer_LpxA-like_sf"/>
</dbReference>
<keyword evidence="5" id="KW-0028">Amino-acid biosynthesis</keyword>
<comment type="similarity">
    <text evidence="2 10">Belongs to the transferase hexapeptide repeat family.</text>
</comment>
<reference evidence="11 14" key="2">
    <citation type="submission" date="2019-07" db="EMBL/GenBank/DDBJ databases">
        <title>Whole genome shotgun sequence of Lactobacillus siliginis NBRC 101315.</title>
        <authorList>
            <person name="Hosoyama A."/>
            <person name="Uohara A."/>
            <person name="Ohji S."/>
            <person name="Ichikawa N."/>
        </authorList>
    </citation>
    <scope>NUCLEOTIDE SEQUENCE [LARGE SCALE GENOMIC DNA]</scope>
    <source>
        <strain evidence="11 14">NBRC 101315</strain>
    </source>
</reference>
<comment type="caution">
    <text evidence="12">The sequence shown here is derived from an EMBL/GenBank/DDBJ whole genome shotgun (WGS) entry which is preliminary data.</text>
</comment>
<dbReference type="Gene3D" id="1.10.3130.10">
    <property type="entry name" value="serine acetyltransferase, domain 1"/>
    <property type="match status" value="1"/>
</dbReference>
<evidence type="ECO:0000256" key="3">
    <source>
        <dbReference type="ARBA" id="ARBA00013266"/>
    </source>
</evidence>
<dbReference type="UniPathway" id="UPA00136">
    <property type="reaction ID" value="UER00199"/>
</dbReference>
<evidence type="ECO:0000256" key="7">
    <source>
        <dbReference type="ARBA" id="ARBA00023192"/>
    </source>
</evidence>
<dbReference type="RefSeq" id="WP_057808427.1">
    <property type="nucleotide sequence ID" value="NZ_BJUD01000064.1"/>
</dbReference>
<evidence type="ECO:0000313" key="13">
    <source>
        <dbReference type="Proteomes" id="UP000051139"/>
    </source>
</evidence>
<dbReference type="FunFam" id="2.160.10.10:FF:000007">
    <property type="entry name" value="Serine acetyltransferase"/>
    <property type="match status" value="1"/>
</dbReference>
<evidence type="ECO:0000256" key="5">
    <source>
        <dbReference type="ARBA" id="ARBA00022605"/>
    </source>
</evidence>
<evidence type="ECO:0000313" key="14">
    <source>
        <dbReference type="Proteomes" id="UP000321429"/>
    </source>
</evidence>
<dbReference type="GO" id="GO:0009001">
    <property type="term" value="F:serine O-acetyltransferase activity"/>
    <property type="evidence" value="ECO:0007669"/>
    <property type="project" value="UniProtKB-EC"/>
</dbReference>
<keyword evidence="13" id="KW-1185">Reference proteome</keyword>
<evidence type="ECO:0000256" key="9">
    <source>
        <dbReference type="ARBA" id="ARBA00049486"/>
    </source>
</evidence>
<dbReference type="InterPro" id="IPR045304">
    <property type="entry name" value="LbH_SAT"/>
</dbReference>
<dbReference type="EC" id="2.3.1.30" evidence="3 10"/>
<dbReference type="AlphaFoldDB" id="A0A0R2LF25"/>
<dbReference type="GO" id="GO:0006535">
    <property type="term" value="P:cysteine biosynthetic process from serine"/>
    <property type="evidence" value="ECO:0007669"/>
    <property type="project" value="InterPro"/>
</dbReference>
<dbReference type="PANTHER" id="PTHR42811">
    <property type="entry name" value="SERINE ACETYLTRANSFERASE"/>
    <property type="match status" value="1"/>
</dbReference>
<dbReference type="Proteomes" id="UP000321429">
    <property type="component" value="Unassembled WGS sequence"/>
</dbReference>
<dbReference type="GO" id="GO:0005737">
    <property type="term" value="C:cytoplasm"/>
    <property type="evidence" value="ECO:0007669"/>
    <property type="project" value="InterPro"/>
</dbReference>
<evidence type="ECO:0000256" key="6">
    <source>
        <dbReference type="ARBA" id="ARBA00022679"/>
    </source>
</evidence>
<gene>
    <name evidence="12" type="ORF">IV55_GL000084</name>
    <name evidence="11" type="ORF">LSI01_18270</name>
</gene>